<feature type="compositionally biased region" description="Acidic residues" evidence="1">
    <location>
        <begin position="128"/>
        <end position="181"/>
    </location>
</feature>
<sequence>MTILKRLSDIFRSYVSPAKTDPTPKTATPETAPNGETRHVHKTRQTSLEDVVRQSRSMSPGTRVGNWKNEPIAGTKRKQPYTLSPGAGRRGKALKMEDRNAHYANEYDDSSDVDMEDAGEQPRQHEISEDEGDTGSSDAEDDENDDEQLEDAGDGDSIEDDEPFDEYEHDDGESEPEREDDMGDLAADISATHLRSSSQSPDFSEADFETSFVSEAEYGSPSRRKVINLPTEASSRGVSTEELRSEGWSDDHITLMQRLALRGFEALLPEYWKYDFPYLPDVLFQRGNDDERTFVSSVRHDHIRGIKAIIKLFEMGGRIRDRLIVRDNLTPELQARKIVQEYIKWTDRDADLDIRTAIPIIAIEAPVFKTSNDIIEANTLRKMKRLYSRYREAFRAHQSIENSPSSDSTSNLLSQPVPQIYGLIASRTLVVLVAYRPDTPDQQVRTVMIFDFKDKDYDVWSSLALAIILCHARDVRCSVAEETGLGVKVQGQQVEEDDPDL</sequence>
<organism evidence="2 3">
    <name type="scientific">Elasticomyces elasticus</name>
    <dbReference type="NCBI Taxonomy" id="574655"/>
    <lineage>
        <taxon>Eukaryota</taxon>
        <taxon>Fungi</taxon>
        <taxon>Dikarya</taxon>
        <taxon>Ascomycota</taxon>
        <taxon>Pezizomycotina</taxon>
        <taxon>Dothideomycetes</taxon>
        <taxon>Dothideomycetidae</taxon>
        <taxon>Mycosphaerellales</taxon>
        <taxon>Teratosphaeriaceae</taxon>
        <taxon>Elasticomyces</taxon>
    </lineage>
</organism>
<proteinExistence type="predicted"/>
<feature type="region of interest" description="Disordered" evidence="1">
    <location>
        <begin position="15"/>
        <end position="181"/>
    </location>
</feature>
<evidence type="ECO:0000313" key="2">
    <source>
        <dbReference type="EMBL" id="KAK5702561.1"/>
    </source>
</evidence>
<dbReference type="AlphaFoldDB" id="A0AAN7WBG2"/>
<name>A0AAN7WBG2_9PEZI</name>
<dbReference type="Proteomes" id="UP001310594">
    <property type="component" value="Unassembled WGS sequence"/>
</dbReference>
<evidence type="ECO:0000313" key="3">
    <source>
        <dbReference type="Proteomes" id="UP001310594"/>
    </source>
</evidence>
<reference evidence="2" key="1">
    <citation type="submission" date="2023-08" db="EMBL/GenBank/DDBJ databases">
        <title>Black Yeasts Isolated from many extreme environments.</title>
        <authorList>
            <person name="Coleine C."/>
            <person name="Stajich J.E."/>
            <person name="Selbmann L."/>
        </authorList>
    </citation>
    <scope>NUCLEOTIDE SEQUENCE</scope>
    <source>
        <strain evidence="2">CCFEE 5810</strain>
    </source>
</reference>
<dbReference type="EMBL" id="JAVRQU010000005">
    <property type="protein sequence ID" value="KAK5702561.1"/>
    <property type="molecule type" value="Genomic_DNA"/>
</dbReference>
<evidence type="ECO:0000256" key="1">
    <source>
        <dbReference type="SAM" id="MobiDB-lite"/>
    </source>
</evidence>
<feature type="compositionally biased region" description="Acidic residues" evidence="1">
    <location>
        <begin position="106"/>
        <end position="119"/>
    </location>
</feature>
<accession>A0AAN7WBG2</accession>
<gene>
    <name evidence="2" type="ORF">LTR97_003506</name>
</gene>
<protein>
    <submittedName>
        <fullName evidence="2">Uncharacterized protein</fullName>
    </submittedName>
</protein>
<comment type="caution">
    <text evidence="2">The sequence shown here is derived from an EMBL/GenBank/DDBJ whole genome shotgun (WGS) entry which is preliminary data.</text>
</comment>
<feature type="compositionally biased region" description="Low complexity" evidence="1">
    <location>
        <begin position="17"/>
        <end position="33"/>
    </location>
</feature>